<keyword evidence="1" id="KW-0472">Membrane</keyword>
<comment type="caution">
    <text evidence="2">The sequence shown here is derived from an EMBL/GenBank/DDBJ whole genome shotgun (WGS) entry which is preliminary data.</text>
</comment>
<dbReference type="NCBIfam" id="NF038083">
    <property type="entry name" value="CU044_5270_fam"/>
    <property type="match status" value="1"/>
</dbReference>
<name>A0A367FH08_9ACTN</name>
<dbReference type="AlphaFoldDB" id="A0A367FH08"/>
<evidence type="ECO:0000313" key="3">
    <source>
        <dbReference type="Proteomes" id="UP000253094"/>
    </source>
</evidence>
<sequence>MSTIKDFRRDTPPMTARAEDAARARLLAAARERELRHGPRHARRLGRRIAVAGALAVAVGTTVVVARDRPRAVPVASVRELGERAAQAAYDDRGQVPGPGQWLYIKELQAPYRGALGVDLSRRVVSEEWTSVDGKQVASLFPNGKLLVQGNHPGLGAADLAQQPVTPESVLGRIRVTLEDLDRRTWRSGPAPSMDEQLFQAVYQLMGTLALPPDVRAALFRGLATIPGVSVTEDVADAAGRRGVAFSYTGRDARYDLILDPVDFRFLGTYGVQTADGTDPEIKAGTPLTLTARLDAKLVDGAGQK</sequence>
<dbReference type="Proteomes" id="UP000253094">
    <property type="component" value="Unassembled WGS sequence"/>
</dbReference>
<dbReference type="OrthoDB" id="3509545at2"/>
<dbReference type="EMBL" id="QOIL01000012">
    <property type="protein sequence ID" value="RCG28890.1"/>
    <property type="molecule type" value="Genomic_DNA"/>
</dbReference>
<evidence type="ECO:0000313" key="2">
    <source>
        <dbReference type="EMBL" id="RCG28890.1"/>
    </source>
</evidence>
<reference evidence="2 3" key="1">
    <citation type="submission" date="2018-06" db="EMBL/GenBank/DDBJ databases">
        <title>Sphaerisporangium craniellae sp. nov., isolated from a marine sponge in the South China Sea.</title>
        <authorList>
            <person name="Li L."/>
        </authorList>
    </citation>
    <scope>NUCLEOTIDE SEQUENCE [LARGE SCALE GENOMIC DNA]</scope>
    <source>
        <strain evidence="2 3">CCTCC AA 208026</strain>
    </source>
</reference>
<evidence type="ECO:0008006" key="4">
    <source>
        <dbReference type="Google" id="ProtNLM"/>
    </source>
</evidence>
<protein>
    <recommendedName>
        <fullName evidence="4">CU044_5270 family protein</fullName>
    </recommendedName>
</protein>
<keyword evidence="3" id="KW-1185">Reference proteome</keyword>
<proteinExistence type="predicted"/>
<keyword evidence="1" id="KW-1133">Transmembrane helix</keyword>
<organism evidence="2 3">
    <name type="scientific">Sphaerisporangium album</name>
    <dbReference type="NCBI Taxonomy" id="509200"/>
    <lineage>
        <taxon>Bacteria</taxon>
        <taxon>Bacillati</taxon>
        <taxon>Actinomycetota</taxon>
        <taxon>Actinomycetes</taxon>
        <taxon>Streptosporangiales</taxon>
        <taxon>Streptosporangiaceae</taxon>
        <taxon>Sphaerisporangium</taxon>
    </lineage>
</organism>
<dbReference type="InterPro" id="IPR047789">
    <property type="entry name" value="CU044_5270-like"/>
</dbReference>
<feature type="transmembrane region" description="Helical" evidence="1">
    <location>
        <begin position="49"/>
        <end position="66"/>
    </location>
</feature>
<accession>A0A367FH08</accession>
<evidence type="ECO:0000256" key="1">
    <source>
        <dbReference type="SAM" id="Phobius"/>
    </source>
</evidence>
<keyword evidence="1" id="KW-0812">Transmembrane</keyword>
<dbReference type="RefSeq" id="WP_114030611.1">
    <property type="nucleotide sequence ID" value="NZ_QOIL01000012.1"/>
</dbReference>
<gene>
    <name evidence="2" type="ORF">DQ384_21170</name>
</gene>